<dbReference type="InterPro" id="IPR009003">
    <property type="entry name" value="Peptidase_S1_PA"/>
</dbReference>
<dbReference type="SUPFAM" id="SSF50494">
    <property type="entry name" value="Trypsin-like serine proteases"/>
    <property type="match status" value="1"/>
</dbReference>
<feature type="signal peptide" evidence="1">
    <location>
        <begin position="1"/>
        <end position="19"/>
    </location>
</feature>
<evidence type="ECO:0000256" key="1">
    <source>
        <dbReference type="SAM" id="SignalP"/>
    </source>
</evidence>
<organism evidence="2 3">
    <name type="scientific">Tsukamurella spumae</name>
    <dbReference type="NCBI Taxonomy" id="44753"/>
    <lineage>
        <taxon>Bacteria</taxon>
        <taxon>Bacillati</taxon>
        <taxon>Actinomycetota</taxon>
        <taxon>Actinomycetes</taxon>
        <taxon>Mycobacteriales</taxon>
        <taxon>Tsukamurellaceae</taxon>
        <taxon>Tsukamurella</taxon>
    </lineage>
</organism>
<evidence type="ECO:0000313" key="3">
    <source>
        <dbReference type="Proteomes" id="UP000582646"/>
    </source>
</evidence>
<protein>
    <recommendedName>
        <fullName evidence="4">Serine protease</fullName>
    </recommendedName>
</protein>
<dbReference type="PROSITE" id="PS51257">
    <property type="entry name" value="PROKAR_LIPOPROTEIN"/>
    <property type="match status" value="1"/>
</dbReference>
<dbReference type="EMBL" id="JAAXOQ010000021">
    <property type="protein sequence ID" value="NKY19729.1"/>
    <property type="molecule type" value="Genomic_DNA"/>
</dbReference>
<gene>
    <name evidence="2" type="ORF">HF999_15295</name>
</gene>
<dbReference type="Proteomes" id="UP000582646">
    <property type="component" value="Unassembled WGS sequence"/>
</dbReference>
<reference evidence="2 3" key="1">
    <citation type="submission" date="2020-04" db="EMBL/GenBank/DDBJ databases">
        <title>MicrobeNet Type strains.</title>
        <authorList>
            <person name="Nicholson A.C."/>
        </authorList>
    </citation>
    <scope>NUCLEOTIDE SEQUENCE [LARGE SCALE GENOMIC DNA]</scope>
    <source>
        <strain evidence="2 3">DSM 44113</strain>
    </source>
</reference>
<dbReference type="RefSeq" id="WP_168546721.1">
    <property type="nucleotide sequence ID" value="NZ_BAAAKS010000002.1"/>
</dbReference>
<name>A0A846X5Y8_9ACTN</name>
<dbReference type="AlphaFoldDB" id="A0A846X5Y8"/>
<comment type="caution">
    <text evidence="2">The sequence shown here is derived from an EMBL/GenBank/DDBJ whole genome shotgun (WGS) entry which is preliminary data.</text>
</comment>
<proteinExistence type="predicted"/>
<evidence type="ECO:0000313" key="2">
    <source>
        <dbReference type="EMBL" id="NKY19729.1"/>
    </source>
</evidence>
<keyword evidence="3" id="KW-1185">Reference proteome</keyword>
<keyword evidence="1" id="KW-0732">Signal</keyword>
<accession>A0A846X5Y8</accession>
<sequence>MRRTAAMIAALVISAGALSGCADKIDGTPVTSTGAAGATSTAAGGSSAAAERVSGMEKVQCRVVTPGDTGCISRTSIPASAAKPVSLRAGDAIAIASGSNQTIVSVGALVTDGSTTWALAGAAIPRTREGRAAIATDGTTLGTVASVLLFGESEYEVVAVKLASNVHPTATSAGASTAPAAEHTSSTFTGAVTTTPTKCDLIHGGETCFFPVPTMQPGDGGGPVVVGDQLVGMVSIASGSVIPWPSVASQLSKLGGGAHLLTK</sequence>
<evidence type="ECO:0008006" key="4">
    <source>
        <dbReference type="Google" id="ProtNLM"/>
    </source>
</evidence>
<feature type="chain" id="PRO_5038623411" description="Serine protease" evidence="1">
    <location>
        <begin position="20"/>
        <end position="263"/>
    </location>
</feature>